<evidence type="ECO:0000313" key="2">
    <source>
        <dbReference type="EMBL" id="KAK9816847.1"/>
    </source>
</evidence>
<name>A0AAW1Q7D2_9CHLO</name>
<keyword evidence="1" id="KW-0472">Membrane</keyword>
<evidence type="ECO:0000313" key="3">
    <source>
        <dbReference type="Proteomes" id="UP001489004"/>
    </source>
</evidence>
<feature type="transmembrane region" description="Helical" evidence="1">
    <location>
        <begin position="50"/>
        <end position="69"/>
    </location>
</feature>
<sequence>MSADARQHAKNECASLALQEGLKAAAWAGAVSGTLVAAAHTYWPGFRKSLGVSGKTALIVSPIFGMFFLQSELSMNECARKQRWQHSVHSPTTYTPAP</sequence>
<dbReference type="EMBL" id="JALJOR010000005">
    <property type="protein sequence ID" value="KAK9816847.1"/>
    <property type="molecule type" value="Genomic_DNA"/>
</dbReference>
<keyword evidence="1" id="KW-0812">Transmembrane</keyword>
<dbReference type="AlphaFoldDB" id="A0AAW1Q7D2"/>
<organism evidence="2 3">
    <name type="scientific">[Myrmecia] bisecta</name>
    <dbReference type="NCBI Taxonomy" id="41462"/>
    <lineage>
        <taxon>Eukaryota</taxon>
        <taxon>Viridiplantae</taxon>
        <taxon>Chlorophyta</taxon>
        <taxon>core chlorophytes</taxon>
        <taxon>Trebouxiophyceae</taxon>
        <taxon>Trebouxiales</taxon>
        <taxon>Trebouxiaceae</taxon>
        <taxon>Myrmecia</taxon>
    </lineage>
</organism>
<feature type="transmembrane region" description="Helical" evidence="1">
    <location>
        <begin position="24"/>
        <end position="43"/>
    </location>
</feature>
<protein>
    <submittedName>
        <fullName evidence="2">Uncharacterized protein</fullName>
    </submittedName>
</protein>
<reference evidence="2 3" key="1">
    <citation type="journal article" date="2024" name="Nat. Commun.">
        <title>Phylogenomics reveals the evolutionary origins of lichenization in chlorophyte algae.</title>
        <authorList>
            <person name="Puginier C."/>
            <person name="Libourel C."/>
            <person name="Otte J."/>
            <person name="Skaloud P."/>
            <person name="Haon M."/>
            <person name="Grisel S."/>
            <person name="Petersen M."/>
            <person name="Berrin J.G."/>
            <person name="Delaux P.M."/>
            <person name="Dal Grande F."/>
            <person name="Keller J."/>
        </authorList>
    </citation>
    <scope>NUCLEOTIDE SEQUENCE [LARGE SCALE GENOMIC DNA]</scope>
    <source>
        <strain evidence="2 3">SAG 2043</strain>
    </source>
</reference>
<keyword evidence="1" id="KW-1133">Transmembrane helix</keyword>
<dbReference type="Proteomes" id="UP001489004">
    <property type="component" value="Unassembled WGS sequence"/>
</dbReference>
<keyword evidence="3" id="KW-1185">Reference proteome</keyword>
<evidence type="ECO:0000256" key="1">
    <source>
        <dbReference type="SAM" id="Phobius"/>
    </source>
</evidence>
<accession>A0AAW1Q7D2</accession>
<proteinExistence type="predicted"/>
<comment type="caution">
    <text evidence="2">The sequence shown here is derived from an EMBL/GenBank/DDBJ whole genome shotgun (WGS) entry which is preliminary data.</text>
</comment>
<gene>
    <name evidence="2" type="ORF">WJX72_006027</name>
</gene>